<dbReference type="Proteomes" id="UP000449004">
    <property type="component" value="Unassembled WGS sequence"/>
</dbReference>
<feature type="domain" description="Immunity protein 35" evidence="1">
    <location>
        <begin position="8"/>
        <end position="82"/>
    </location>
</feature>
<sequence length="93" mass="10592">MITYSRALSQAVEYLGQSEIPLQICLEGEFQEGWYFCYQSKEFLETGDFSAQLAGNGPFLIDRDSGELVVLGTARPLEEYLNEYVEQKRARIA</sequence>
<name>A0A498BSB4_9GAMM</name>
<dbReference type="Proteomes" id="UP000274786">
    <property type="component" value="Unassembled WGS sequence"/>
</dbReference>
<dbReference type="RefSeq" id="WP_121044669.1">
    <property type="nucleotide sequence ID" value="NZ_RCDC01000012.1"/>
</dbReference>
<evidence type="ECO:0000313" key="3">
    <source>
        <dbReference type="EMBL" id="RLK46893.1"/>
    </source>
</evidence>
<organism evidence="3 4">
    <name type="scientific">Stenotrophomonas rhizophila</name>
    <dbReference type="NCBI Taxonomy" id="216778"/>
    <lineage>
        <taxon>Bacteria</taxon>
        <taxon>Pseudomonadati</taxon>
        <taxon>Pseudomonadota</taxon>
        <taxon>Gammaproteobacteria</taxon>
        <taxon>Lysobacterales</taxon>
        <taxon>Lysobacteraceae</taxon>
        <taxon>Stenotrophomonas</taxon>
    </lineage>
</organism>
<evidence type="ECO:0000313" key="5">
    <source>
        <dbReference type="Proteomes" id="UP000449004"/>
    </source>
</evidence>
<evidence type="ECO:0000313" key="2">
    <source>
        <dbReference type="EMBL" id="KAB7628787.1"/>
    </source>
</evidence>
<dbReference type="AlphaFoldDB" id="A0A498BSB4"/>
<dbReference type="EMBL" id="WELC01000025">
    <property type="protein sequence ID" value="KAB7628787.1"/>
    <property type="molecule type" value="Genomic_DNA"/>
</dbReference>
<reference evidence="3 4" key="1">
    <citation type="submission" date="2018-10" db="EMBL/GenBank/DDBJ databases">
        <title>Comparative analysis of microorganisms from saline springs in Andes Mountain Range, Colombia.</title>
        <authorList>
            <person name="Rubin E."/>
        </authorList>
    </citation>
    <scope>NUCLEOTIDE SEQUENCE [LARGE SCALE GENOMIC DNA]</scope>
    <source>
        <strain evidence="3 4">USBA GBX 843</strain>
    </source>
</reference>
<gene>
    <name evidence="3" type="ORF">BCL79_4025</name>
    <name evidence="2" type="ORF">F9K92_16455</name>
</gene>
<dbReference type="Pfam" id="PF15567">
    <property type="entry name" value="Imm35"/>
    <property type="match status" value="1"/>
</dbReference>
<reference evidence="2 5" key="2">
    <citation type="submission" date="2019-10" db="EMBL/GenBank/DDBJ databases">
        <title>Halotolerant bacteria associated to Saharan-endemic halophytes Stipa tenacissima L. and Atriplex halimus L mitigate salt stress and promote growth of tomato plants.</title>
        <authorList>
            <person name="Dif G."/>
        </authorList>
    </citation>
    <scope>NUCLEOTIDE SEQUENCE [LARGE SCALE GENOMIC DNA]</scope>
    <source>
        <strain evidence="2 5">IS26</strain>
    </source>
</reference>
<accession>A0A498BSB4</accession>
<dbReference type="OrthoDB" id="3542635at2"/>
<dbReference type="EMBL" id="RCDC01000012">
    <property type="protein sequence ID" value="RLK46893.1"/>
    <property type="molecule type" value="Genomic_DNA"/>
</dbReference>
<protein>
    <submittedName>
        <fullName evidence="3">Immunity protein 35 of polymorphic toxin system</fullName>
    </submittedName>
</protein>
<evidence type="ECO:0000313" key="4">
    <source>
        <dbReference type="Proteomes" id="UP000274786"/>
    </source>
</evidence>
<proteinExistence type="predicted"/>
<evidence type="ECO:0000259" key="1">
    <source>
        <dbReference type="Pfam" id="PF15567"/>
    </source>
</evidence>
<dbReference type="InterPro" id="IPR029082">
    <property type="entry name" value="Imm35"/>
</dbReference>
<comment type="caution">
    <text evidence="3">The sequence shown here is derived from an EMBL/GenBank/DDBJ whole genome shotgun (WGS) entry which is preliminary data.</text>
</comment>